<dbReference type="PANTHER" id="PTHR42723">
    <property type="entry name" value="CHLOROPHYLL SYNTHASE"/>
    <property type="match status" value="1"/>
</dbReference>
<keyword evidence="7" id="KW-1185">Reference proteome</keyword>
<comment type="subcellular location">
    <subcellularLocation>
        <location evidence="1">Membrane</location>
        <topology evidence="1">Multi-pass membrane protein</topology>
    </subcellularLocation>
</comment>
<dbReference type="InterPro" id="IPR050475">
    <property type="entry name" value="Prenyltransferase_related"/>
</dbReference>
<reference evidence="7" key="2">
    <citation type="submission" date="2015-01" db="EMBL/GenBank/DDBJ databases">
        <title>Evolutionary Origins and Diversification of the Mycorrhizal Mutualists.</title>
        <authorList>
            <consortium name="DOE Joint Genome Institute"/>
            <consortium name="Mycorrhizal Genomics Consortium"/>
            <person name="Kohler A."/>
            <person name="Kuo A."/>
            <person name="Nagy L.G."/>
            <person name="Floudas D."/>
            <person name="Copeland A."/>
            <person name="Barry K.W."/>
            <person name="Cichocki N."/>
            <person name="Veneault-Fourrey C."/>
            <person name="LaButti K."/>
            <person name="Lindquist E.A."/>
            <person name="Lipzen A."/>
            <person name="Lundell T."/>
            <person name="Morin E."/>
            <person name="Murat C."/>
            <person name="Riley R."/>
            <person name="Ohm R."/>
            <person name="Sun H."/>
            <person name="Tunlid A."/>
            <person name="Henrissat B."/>
            <person name="Grigoriev I.V."/>
            <person name="Hibbett D.S."/>
            <person name="Martin F."/>
        </authorList>
    </citation>
    <scope>NUCLEOTIDE SEQUENCE [LARGE SCALE GENOMIC DNA]</scope>
    <source>
        <strain evidence="7">h7</strain>
    </source>
</reference>
<organism evidence="6 7">
    <name type="scientific">Hebeloma cylindrosporum</name>
    <dbReference type="NCBI Taxonomy" id="76867"/>
    <lineage>
        <taxon>Eukaryota</taxon>
        <taxon>Fungi</taxon>
        <taxon>Dikarya</taxon>
        <taxon>Basidiomycota</taxon>
        <taxon>Agaricomycotina</taxon>
        <taxon>Agaricomycetes</taxon>
        <taxon>Agaricomycetidae</taxon>
        <taxon>Agaricales</taxon>
        <taxon>Agaricineae</taxon>
        <taxon>Hymenogastraceae</taxon>
        <taxon>Hebeloma</taxon>
    </lineage>
</organism>
<evidence type="ECO:0000313" key="6">
    <source>
        <dbReference type="EMBL" id="KIM49538.1"/>
    </source>
</evidence>
<dbReference type="EMBL" id="KN831768">
    <property type="protein sequence ID" value="KIM49538.1"/>
    <property type="molecule type" value="Genomic_DNA"/>
</dbReference>
<dbReference type="AlphaFoldDB" id="A0A0C2YIF5"/>
<evidence type="ECO:0000256" key="1">
    <source>
        <dbReference type="ARBA" id="ARBA00004141"/>
    </source>
</evidence>
<dbReference type="InterPro" id="IPR000537">
    <property type="entry name" value="UbiA_prenyltransferase"/>
</dbReference>
<dbReference type="Proteomes" id="UP000053424">
    <property type="component" value="Unassembled WGS sequence"/>
</dbReference>
<dbReference type="Pfam" id="PF01040">
    <property type="entry name" value="UbiA"/>
    <property type="match status" value="1"/>
</dbReference>
<keyword evidence="2 5" id="KW-0812">Transmembrane</keyword>
<dbReference type="InterPro" id="IPR044878">
    <property type="entry name" value="UbiA_sf"/>
</dbReference>
<keyword evidence="3 5" id="KW-1133">Transmembrane helix</keyword>
<feature type="transmembrane region" description="Helical" evidence="5">
    <location>
        <begin position="47"/>
        <end position="68"/>
    </location>
</feature>
<dbReference type="GO" id="GO:0016765">
    <property type="term" value="F:transferase activity, transferring alkyl or aryl (other than methyl) groups"/>
    <property type="evidence" value="ECO:0007669"/>
    <property type="project" value="InterPro"/>
</dbReference>
<name>A0A0C2YIF5_HEBCY</name>
<sequence length="296" mass="32051">MRSFTLTDRACVLLKASRFPAWTFGPILFSIGMVHSRSIPKLKSFGLLRAVLQIFALSFPLCIVVFGVNDVYDYESDRRNPRKIANSLEGGVLDPAYHSDVLNAAYFSTIFIIASALVNQRRDNCLAAILLVLLSWQYSSPPLRLKEVPVLDSLSNGGIVFLAWFCGFSFSGSSISTIPSSSIMLSLCTAGIHALGAVVDSEADFAAGQTTIATALGNRAAAIFAASCYLAASSTGDSSTTFGIYVRTGLAIMILPCFNVTWARRSFQAIVYLSIPSALFWIGSKIWNAKKNIKLD</sequence>
<reference evidence="6 7" key="1">
    <citation type="submission" date="2014-04" db="EMBL/GenBank/DDBJ databases">
        <authorList>
            <consortium name="DOE Joint Genome Institute"/>
            <person name="Kuo A."/>
            <person name="Gay G."/>
            <person name="Dore J."/>
            <person name="Kohler A."/>
            <person name="Nagy L.G."/>
            <person name="Floudas D."/>
            <person name="Copeland A."/>
            <person name="Barry K.W."/>
            <person name="Cichocki N."/>
            <person name="Veneault-Fourrey C."/>
            <person name="LaButti K."/>
            <person name="Lindquist E.A."/>
            <person name="Lipzen A."/>
            <person name="Lundell T."/>
            <person name="Morin E."/>
            <person name="Murat C."/>
            <person name="Sun H."/>
            <person name="Tunlid A."/>
            <person name="Henrissat B."/>
            <person name="Grigoriev I.V."/>
            <person name="Hibbett D.S."/>
            <person name="Martin F."/>
            <person name="Nordberg H.P."/>
            <person name="Cantor M.N."/>
            <person name="Hua S.X."/>
        </authorList>
    </citation>
    <scope>NUCLEOTIDE SEQUENCE [LARGE SCALE GENOMIC DNA]</scope>
    <source>
        <strain evidence="7">h7</strain>
    </source>
</reference>
<protein>
    <submittedName>
        <fullName evidence="6">Uncharacterized protein</fullName>
    </submittedName>
</protein>
<evidence type="ECO:0000313" key="7">
    <source>
        <dbReference type="Proteomes" id="UP000053424"/>
    </source>
</evidence>
<feature type="transmembrane region" description="Helical" evidence="5">
    <location>
        <begin position="244"/>
        <end position="263"/>
    </location>
</feature>
<proteinExistence type="predicted"/>
<dbReference type="STRING" id="686832.A0A0C2YIF5"/>
<keyword evidence="4 5" id="KW-0472">Membrane</keyword>
<feature type="transmembrane region" description="Helical" evidence="5">
    <location>
        <begin position="269"/>
        <end position="287"/>
    </location>
</feature>
<dbReference type="Gene3D" id="1.10.357.140">
    <property type="entry name" value="UbiA prenyltransferase"/>
    <property type="match status" value="1"/>
</dbReference>
<accession>A0A0C2YIF5</accession>
<evidence type="ECO:0000256" key="2">
    <source>
        <dbReference type="ARBA" id="ARBA00022692"/>
    </source>
</evidence>
<dbReference type="OrthoDB" id="2753389at2759"/>
<gene>
    <name evidence="6" type="ORF">M413DRAFT_438723</name>
</gene>
<dbReference type="GO" id="GO:0016020">
    <property type="term" value="C:membrane"/>
    <property type="evidence" value="ECO:0007669"/>
    <property type="project" value="UniProtKB-SubCell"/>
</dbReference>
<dbReference type="PANTHER" id="PTHR42723:SF1">
    <property type="entry name" value="CHLOROPHYLL SYNTHASE, CHLOROPLASTIC"/>
    <property type="match status" value="1"/>
</dbReference>
<feature type="transmembrane region" description="Helical" evidence="5">
    <location>
        <begin position="101"/>
        <end position="118"/>
    </location>
</feature>
<evidence type="ECO:0000256" key="5">
    <source>
        <dbReference type="SAM" id="Phobius"/>
    </source>
</evidence>
<evidence type="ECO:0000256" key="3">
    <source>
        <dbReference type="ARBA" id="ARBA00022989"/>
    </source>
</evidence>
<dbReference type="HOGENOM" id="CLU_075132_0_0_1"/>
<evidence type="ECO:0000256" key="4">
    <source>
        <dbReference type="ARBA" id="ARBA00023136"/>
    </source>
</evidence>